<dbReference type="InterPro" id="IPR050553">
    <property type="entry name" value="Thioredoxin_ResA/DsbE_sf"/>
</dbReference>
<accession>A0A917ISD3</accession>
<dbReference type="Pfam" id="PF08534">
    <property type="entry name" value="Redoxin"/>
    <property type="match status" value="1"/>
</dbReference>
<evidence type="ECO:0000256" key="4">
    <source>
        <dbReference type="ARBA" id="ARBA00023284"/>
    </source>
</evidence>
<comment type="subcellular location">
    <subcellularLocation>
        <location evidence="1">Cell envelope</location>
    </subcellularLocation>
</comment>
<dbReference type="SUPFAM" id="SSF52833">
    <property type="entry name" value="Thioredoxin-like"/>
    <property type="match status" value="1"/>
</dbReference>
<evidence type="ECO:0000256" key="2">
    <source>
        <dbReference type="ARBA" id="ARBA00022748"/>
    </source>
</evidence>
<dbReference type="InterPro" id="IPR036249">
    <property type="entry name" value="Thioredoxin-like_sf"/>
</dbReference>
<dbReference type="PANTHER" id="PTHR42852:SF6">
    <property type="entry name" value="THIOL:DISULFIDE INTERCHANGE PROTEIN DSBE"/>
    <property type="match status" value="1"/>
</dbReference>
<protein>
    <submittedName>
        <fullName evidence="7">Thiol:disulfide interchange protein</fullName>
    </submittedName>
</protein>
<comment type="caution">
    <text evidence="7">The sequence shown here is derived from an EMBL/GenBank/DDBJ whole genome shotgun (WGS) entry which is preliminary data.</text>
</comment>
<organism evidence="7 8">
    <name type="scientific">Filimonas zeae</name>
    <dbReference type="NCBI Taxonomy" id="1737353"/>
    <lineage>
        <taxon>Bacteria</taxon>
        <taxon>Pseudomonadati</taxon>
        <taxon>Bacteroidota</taxon>
        <taxon>Chitinophagia</taxon>
        <taxon>Chitinophagales</taxon>
        <taxon>Chitinophagaceae</taxon>
        <taxon>Filimonas</taxon>
    </lineage>
</organism>
<reference evidence="7" key="2">
    <citation type="submission" date="2020-09" db="EMBL/GenBank/DDBJ databases">
        <authorList>
            <person name="Sun Q."/>
            <person name="Zhou Y."/>
        </authorList>
    </citation>
    <scope>NUCLEOTIDE SEQUENCE</scope>
    <source>
        <strain evidence="7">CGMCC 1.15290</strain>
    </source>
</reference>
<dbReference type="Gene3D" id="3.40.30.10">
    <property type="entry name" value="Glutaredoxin"/>
    <property type="match status" value="1"/>
</dbReference>
<feature type="chain" id="PRO_5037691161" evidence="5">
    <location>
        <begin position="18"/>
        <end position="345"/>
    </location>
</feature>
<dbReference type="InterPro" id="IPR017937">
    <property type="entry name" value="Thioredoxin_CS"/>
</dbReference>
<keyword evidence="4" id="KW-0676">Redox-active center</keyword>
<dbReference type="Proteomes" id="UP000627292">
    <property type="component" value="Unassembled WGS sequence"/>
</dbReference>
<dbReference type="GO" id="GO:0016491">
    <property type="term" value="F:oxidoreductase activity"/>
    <property type="evidence" value="ECO:0007669"/>
    <property type="project" value="InterPro"/>
</dbReference>
<gene>
    <name evidence="7" type="ORF">GCM10011379_09750</name>
</gene>
<keyword evidence="5" id="KW-0732">Signal</keyword>
<feature type="domain" description="Thioredoxin" evidence="6">
    <location>
        <begin position="207"/>
        <end position="345"/>
    </location>
</feature>
<keyword evidence="3" id="KW-1015">Disulfide bond</keyword>
<dbReference type="AlphaFoldDB" id="A0A917ISD3"/>
<dbReference type="InterPro" id="IPR013766">
    <property type="entry name" value="Thioredoxin_domain"/>
</dbReference>
<feature type="signal peptide" evidence="5">
    <location>
        <begin position="1"/>
        <end position="17"/>
    </location>
</feature>
<evidence type="ECO:0000256" key="1">
    <source>
        <dbReference type="ARBA" id="ARBA00004196"/>
    </source>
</evidence>
<dbReference type="CDD" id="cd02966">
    <property type="entry name" value="TlpA_like_family"/>
    <property type="match status" value="1"/>
</dbReference>
<evidence type="ECO:0000256" key="5">
    <source>
        <dbReference type="SAM" id="SignalP"/>
    </source>
</evidence>
<dbReference type="InterPro" id="IPR013740">
    <property type="entry name" value="Redoxin"/>
</dbReference>
<dbReference type="PROSITE" id="PS00194">
    <property type="entry name" value="THIOREDOXIN_1"/>
    <property type="match status" value="1"/>
</dbReference>
<dbReference type="PROSITE" id="PS51352">
    <property type="entry name" value="THIOREDOXIN_2"/>
    <property type="match status" value="1"/>
</dbReference>
<evidence type="ECO:0000313" key="7">
    <source>
        <dbReference type="EMBL" id="GGH61109.1"/>
    </source>
</evidence>
<name>A0A917ISD3_9BACT</name>
<dbReference type="EMBL" id="BMIB01000001">
    <property type="protein sequence ID" value="GGH61109.1"/>
    <property type="molecule type" value="Genomic_DNA"/>
</dbReference>
<dbReference type="GO" id="GO:0030313">
    <property type="term" value="C:cell envelope"/>
    <property type="evidence" value="ECO:0007669"/>
    <property type="project" value="UniProtKB-SubCell"/>
</dbReference>
<reference evidence="7" key="1">
    <citation type="journal article" date="2014" name="Int. J. Syst. Evol. Microbiol.">
        <title>Complete genome sequence of Corynebacterium casei LMG S-19264T (=DSM 44701T), isolated from a smear-ripened cheese.</title>
        <authorList>
            <consortium name="US DOE Joint Genome Institute (JGI-PGF)"/>
            <person name="Walter F."/>
            <person name="Albersmeier A."/>
            <person name="Kalinowski J."/>
            <person name="Ruckert C."/>
        </authorList>
    </citation>
    <scope>NUCLEOTIDE SEQUENCE</scope>
    <source>
        <strain evidence="7">CGMCC 1.15290</strain>
    </source>
</reference>
<dbReference type="Pfam" id="PF14289">
    <property type="entry name" value="DUF4369"/>
    <property type="match status" value="1"/>
</dbReference>
<keyword evidence="8" id="KW-1185">Reference proteome</keyword>
<dbReference type="PANTHER" id="PTHR42852">
    <property type="entry name" value="THIOL:DISULFIDE INTERCHANGE PROTEIN DSBE"/>
    <property type="match status" value="1"/>
</dbReference>
<evidence type="ECO:0000256" key="3">
    <source>
        <dbReference type="ARBA" id="ARBA00023157"/>
    </source>
</evidence>
<proteinExistence type="predicted"/>
<dbReference type="InterPro" id="IPR025380">
    <property type="entry name" value="DUF4369"/>
</dbReference>
<dbReference type="GO" id="GO:0017004">
    <property type="term" value="P:cytochrome complex assembly"/>
    <property type="evidence" value="ECO:0007669"/>
    <property type="project" value="UniProtKB-KW"/>
</dbReference>
<evidence type="ECO:0000259" key="6">
    <source>
        <dbReference type="PROSITE" id="PS51352"/>
    </source>
</evidence>
<evidence type="ECO:0000313" key="8">
    <source>
        <dbReference type="Proteomes" id="UP000627292"/>
    </source>
</evidence>
<sequence>MFIATLYLLLSAGAALAAPAADSSKQVTVQGNISGAEGDWVYLSREFNFVATTDSARVQNGQFVFQLTLPEPLICTLHVSGSLQMKAFWADSDTVSVTVAKQALHAAVVKGSPEQEAWMAYSAYLNKVPPRKAPGDTAFAHGLDRAAEAFIRDYRQYRAAAMILHDRFLGKGYEAQAVALYKQLTPAVQKSVYGQRVSSKLNSESRTGIGLMAPAFELPDSNGVMHNITAFRGKVLLIDFWASWCVPCRKENPGLVKAYAQYKSRGFDIMSVSLDSNKPQWLAAAAKDGLTWLQVSDLKAYNGPVPVMYGLNYLPQNVLVDREGKIIAKNLRGEKVAEILASLFP</sequence>
<keyword evidence="2" id="KW-0201">Cytochrome c-type biogenesis</keyword>